<sequence length="575" mass="64046">MFSLLDEPWIKAVDAEGNQVMVGIRDVFDGSNEISFIQGDSPAQNYAVMRLLLAIFWRAHHPDTEVDPGEAFNHAEWFEDLREQLQDSGRDEAVLNYLKNYEDRFDLVDAERPFMQVADLHVSSGEVKHVSTIVPESQDSYFSMRAGVERDSLSMAEAARWLVYVQAYDYSGIKSGAVGDSRVKGGKGYPIGTGWSGMTGGTLVVGENLLDTLILNTPKETILSVEDRPVWERNPDGPDQRSTVGESPFPQGAADLATWQSRRVRLHVEDDRVCGVVVSNGDRIPDGGANIFGDPMTPYRYSTNKSKKGKDVYYPRPYDVDRTMWKAFDALVVAETDDGFSGKDKAPKRPKTLDSLALLAREVDGVPPVLNLELVSIEYGRQDSSVTTTYAAQMSMPVNVLMEGSEDLRIQVREAVSVATKAAEELGWFVDNLGLAAGGCYKSKDEVRKRKLARKVATDRVLAALEPRFNTWLRELAELTAEQASEPNEDLDERVTNWQKVVRDAIDVQAKIALRGAGPRAFVGRVLDQSKEAKGRVVSAYDYYQRLQWALDKTLPRTRSDKGKANQDDMKENAS</sequence>
<feature type="region of interest" description="Disordered" evidence="1">
    <location>
        <begin position="556"/>
        <end position="575"/>
    </location>
</feature>
<dbReference type="Pfam" id="PF09481">
    <property type="entry name" value="CRISPR_Cse1"/>
    <property type="match status" value="1"/>
</dbReference>
<keyword evidence="4" id="KW-1185">Reference proteome</keyword>
<feature type="region of interest" description="Disordered" evidence="1">
    <location>
        <begin position="230"/>
        <end position="252"/>
    </location>
</feature>
<dbReference type="CDD" id="cd09729">
    <property type="entry name" value="Cse1_I-E"/>
    <property type="match status" value="1"/>
</dbReference>
<reference evidence="4" key="1">
    <citation type="submission" date="2016-10" db="EMBL/GenBank/DDBJ databases">
        <authorList>
            <person name="Varghese N."/>
        </authorList>
    </citation>
    <scope>NUCLEOTIDE SEQUENCE [LARGE SCALE GENOMIC DNA]</scope>
    <source>
        <strain evidence="4">DSM 20639</strain>
    </source>
</reference>
<evidence type="ECO:0000256" key="1">
    <source>
        <dbReference type="SAM" id="MobiDB-lite"/>
    </source>
</evidence>
<dbReference type="RefSeq" id="WP_074663701.1">
    <property type="nucleotide sequence ID" value="NZ_FNAU01000018.1"/>
</dbReference>
<dbReference type="Proteomes" id="UP000182744">
    <property type="component" value="Unassembled WGS sequence"/>
</dbReference>
<accession>A0A1G7EI32</accession>
<evidence type="ECO:0000313" key="3">
    <source>
        <dbReference type="EMBL" id="SDE63303.1"/>
    </source>
</evidence>
<reference evidence="2" key="3">
    <citation type="submission" date="2023-10" db="EMBL/GenBank/DDBJ databases">
        <title>Whole Genome based description of the genera Actinobaculum and Actinotignum reveals a complex phylogenetic relationship within the species included in the genus Actinotignum.</title>
        <authorList>
            <person name="Jensen C.S."/>
            <person name="Dargis R."/>
            <person name="Kemp M."/>
            <person name="Christensen J.J."/>
        </authorList>
    </citation>
    <scope>NUCLEOTIDE SEQUENCE</scope>
    <source>
        <strain evidence="2">Actinobaculum_suis_CCUG19206T</strain>
    </source>
</reference>
<dbReference type="InterPro" id="IPR013381">
    <property type="entry name" value="CRISPR-assoc_prot_Cse1"/>
</dbReference>
<reference evidence="3" key="2">
    <citation type="submission" date="2016-10" db="EMBL/GenBank/DDBJ databases">
        <authorList>
            <person name="de Groot N.N."/>
        </authorList>
    </citation>
    <scope>NUCLEOTIDE SEQUENCE [LARGE SCALE GENOMIC DNA]</scope>
    <source>
        <strain evidence="3">DSM 20639</strain>
    </source>
</reference>
<evidence type="ECO:0000313" key="4">
    <source>
        <dbReference type="Proteomes" id="UP000182744"/>
    </source>
</evidence>
<proteinExistence type="predicted"/>
<evidence type="ECO:0000313" key="2">
    <source>
        <dbReference type="EMBL" id="MDY5152551.1"/>
    </source>
</evidence>
<dbReference type="EMBL" id="FNAU01000018">
    <property type="protein sequence ID" value="SDE63303.1"/>
    <property type="molecule type" value="Genomic_DNA"/>
</dbReference>
<dbReference type="NCBIfam" id="TIGR02547">
    <property type="entry name" value="casA_cse1"/>
    <property type="match status" value="1"/>
</dbReference>
<name>A0A1G7EI32_9ACTO</name>
<dbReference type="Proteomes" id="UP001273799">
    <property type="component" value="Unassembled WGS sequence"/>
</dbReference>
<dbReference type="AlphaFoldDB" id="A0A1G7EI32"/>
<organism evidence="3 4">
    <name type="scientific">Actinobaculum suis</name>
    <dbReference type="NCBI Taxonomy" id="1657"/>
    <lineage>
        <taxon>Bacteria</taxon>
        <taxon>Bacillati</taxon>
        <taxon>Actinomycetota</taxon>
        <taxon>Actinomycetes</taxon>
        <taxon>Actinomycetales</taxon>
        <taxon>Actinomycetaceae</taxon>
        <taxon>Actinobaculum</taxon>
    </lineage>
</organism>
<protein>
    <submittedName>
        <fullName evidence="3">CRISPR system Cascade subunit CasA</fullName>
    </submittedName>
    <submittedName>
        <fullName evidence="2">Type I-E CRISPR-associated protein Cse1/CasA</fullName>
    </submittedName>
</protein>
<gene>
    <name evidence="2" type="primary">casA</name>
    <name evidence="2" type="ORF">R6G71_00550</name>
    <name evidence="3" type="ORF">SAMN05421878_11810</name>
</gene>
<dbReference type="Gene3D" id="1.10.132.100">
    <property type="match status" value="1"/>
</dbReference>
<dbReference type="EMBL" id="JAWNFU010000001">
    <property type="protein sequence ID" value="MDY5152551.1"/>
    <property type="molecule type" value="Genomic_DNA"/>
</dbReference>
<feature type="compositionally biased region" description="Basic and acidic residues" evidence="1">
    <location>
        <begin position="230"/>
        <end position="239"/>
    </location>
</feature>